<keyword evidence="2" id="KW-1185">Reference proteome</keyword>
<proteinExistence type="predicted"/>
<reference evidence="1 2" key="1">
    <citation type="submission" date="2020-05" db="EMBL/GenBank/DDBJ databases">
        <title>Actinomadura verrucosospora NRRL-B18236 (PFL_A860) Genome sequencing and assembly.</title>
        <authorList>
            <person name="Samborskyy M."/>
        </authorList>
    </citation>
    <scope>NUCLEOTIDE SEQUENCE [LARGE SCALE GENOMIC DNA]</scope>
    <source>
        <strain evidence="1 2">NRRL:B18236</strain>
    </source>
</reference>
<organism evidence="1 2">
    <name type="scientific">Actinomadura verrucosospora</name>
    <dbReference type="NCBI Taxonomy" id="46165"/>
    <lineage>
        <taxon>Bacteria</taxon>
        <taxon>Bacillati</taxon>
        <taxon>Actinomycetota</taxon>
        <taxon>Actinomycetes</taxon>
        <taxon>Streptosporangiales</taxon>
        <taxon>Thermomonosporaceae</taxon>
        <taxon>Actinomadura</taxon>
    </lineage>
</organism>
<protein>
    <submittedName>
        <fullName evidence="1">Uncharacterized protein</fullName>
    </submittedName>
</protein>
<evidence type="ECO:0000313" key="2">
    <source>
        <dbReference type="Proteomes" id="UP000501240"/>
    </source>
</evidence>
<accession>A0A7D3ZKQ4</accession>
<sequence length="156" mass="17254">MRGGVTPGTTSKPRCSLMRCLSSAPLIRVTRLRWANCSLARPNHEVVTSTPVVALWSAMTPVRACTASSLTRLDLLLAWTRQTPPKNMFLLVATASTPPVKRKRLRTKYFPARRRLGGGERAGVESRDGRRDNKIFEAQRIRLKASANTPLSSAAR</sequence>
<gene>
    <name evidence="1" type="ORF">ACTIVE_4041</name>
</gene>
<dbReference type="AlphaFoldDB" id="A0A7D3ZKQ4"/>
<evidence type="ECO:0000313" key="1">
    <source>
        <dbReference type="EMBL" id="QKG22401.1"/>
    </source>
</evidence>
<name>A0A7D3ZKQ4_ACTVE</name>
<dbReference type="Proteomes" id="UP000501240">
    <property type="component" value="Chromosome"/>
</dbReference>
<dbReference type="EMBL" id="CP053892">
    <property type="protein sequence ID" value="QKG22401.1"/>
    <property type="molecule type" value="Genomic_DNA"/>
</dbReference>